<evidence type="ECO:0000256" key="3">
    <source>
        <dbReference type="ARBA" id="ARBA00023242"/>
    </source>
</evidence>
<evidence type="ECO:0000256" key="1">
    <source>
        <dbReference type="ARBA" id="ARBA00004604"/>
    </source>
</evidence>
<evidence type="ECO:0000256" key="4">
    <source>
        <dbReference type="SAM" id="MobiDB-lite"/>
    </source>
</evidence>
<comment type="subcellular location">
    <subcellularLocation>
        <location evidence="1">Nucleus</location>
        <location evidence="1">Nucleolus</location>
    </subcellularLocation>
</comment>
<dbReference type="EMBL" id="CAJEWN010001557">
    <property type="protein sequence ID" value="CAD2198411.1"/>
    <property type="molecule type" value="Genomic_DNA"/>
</dbReference>
<dbReference type="Proteomes" id="UP000580250">
    <property type="component" value="Unassembled WGS sequence"/>
</dbReference>
<dbReference type="GO" id="GO:0051015">
    <property type="term" value="F:actin filament binding"/>
    <property type="evidence" value="ECO:0007669"/>
    <property type="project" value="TreeGrafter"/>
</dbReference>
<dbReference type="AlphaFoldDB" id="A0A6V7XGR2"/>
<dbReference type="GO" id="GO:0055120">
    <property type="term" value="C:striated muscle dense body"/>
    <property type="evidence" value="ECO:0007669"/>
    <property type="project" value="TreeGrafter"/>
</dbReference>
<dbReference type="GO" id="GO:0005730">
    <property type="term" value="C:nucleolus"/>
    <property type="evidence" value="ECO:0007669"/>
    <property type="project" value="UniProtKB-SubCell"/>
</dbReference>
<dbReference type="OrthoDB" id="5539371at2759"/>
<dbReference type="CDD" id="cd23338">
    <property type="entry name" value="beta-trefoil_FSCN_FRG1"/>
    <property type="match status" value="1"/>
</dbReference>
<dbReference type="SUPFAM" id="SSF50405">
    <property type="entry name" value="Actin-crosslinking proteins"/>
    <property type="match status" value="1"/>
</dbReference>
<dbReference type="PANTHER" id="PTHR12928:SF0">
    <property type="entry name" value="FSHD REGION GENE 1"/>
    <property type="match status" value="1"/>
</dbReference>
<dbReference type="PANTHER" id="PTHR12928">
    <property type="entry name" value="FRG1 PROTEIN"/>
    <property type="match status" value="1"/>
</dbReference>
<comment type="similarity">
    <text evidence="2">Belongs to the FRG1 family.</text>
</comment>
<proteinExistence type="inferred from homology"/>
<dbReference type="Pfam" id="PF06229">
    <property type="entry name" value="FRG1"/>
    <property type="match status" value="1"/>
</dbReference>
<name>A0A6V7XGR2_MELEN</name>
<sequence>MSSGVYRGGVLKLKGKKQLFKPKKNTEKNAKASSSKIDEDAEERGGWRRIENESELKGGIDIAIEHGDFSKCYLSALDNGKFTLGARHVCHGEPPNPEEILSLIKCPDEPKISLKTGFGKYVGFDSGGCLIATADAIGDRERFGVVFQDGKSALLAHNGFFLSLAPDDDGYVYVSSKTAHANEIINIRTNTEKEGPVDWLTADDKKKAADCETAYVYAFYFSSKIFKKYFSKMYQHSRVELKNKCISYNVADKSEVKRAQREGDLHETLLNRRAKLKSDKYC</sequence>
<protein>
    <submittedName>
        <fullName evidence="5">Uncharacterized protein</fullName>
    </submittedName>
</protein>
<gene>
    <name evidence="5" type="ORF">MENT_LOCUS51724</name>
</gene>
<accession>A0A6V7XGR2</accession>
<dbReference type="InterPro" id="IPR008999">
    <property type="entry name" value="Actin-crosslinking"/>
</dbReference>
<evidence type="ECO:0000313" key="5">
    <source>
        <dbReference type="EMBL" id="CAD2198411.1"/>
    </source>
</evidence>
<evidence type="ECO:0000313" key="6">
    <source>
        <dbReference type="Proteomes" id="UP000580250"/>
    </source>
</evidence>
<dbReference type="InterPro" id="IPR010414">
    <property type="entry name" value="FRG1"/>
</dbReference>
<comment type="caution">
    <text evidence="5">The sequence shown here is derived from an EMBL/GenBank/DDBJ whole genome shotgun (WGS) entry which is preliminary data.</text>
</comment>
<evidence type="ECO:0000256" key="2">
    <source>
        <dbReference type="ARBA" id="ARBA00010878"/>
    </source>
</evidence>
<dbReference type="GO" id="GO:0071013">
    <property type="term" value="C:catalytic step 2 spliceosome"/>
    <property type="evidence" value="ECO:0007669"/>
    <property type="project" value="TreeGrafter"/>
</dbReference>
<keyword evidence="3" id="KW-0539">Nucleus</keyword>
<organism evidence="5 6">
    <name type="scientific">Meloidogyne enterolobii</name>
    <name type="common">Root-knot nematode worm</name>
    <name type="synonym">Meloidogyne mayaguensis</name>
    <dbReference type="NCBI Taxonomy" id="390850"/>
    <lineage>
        <taxon>Eukaryota</taxon>
        <taxon>Metazoa</taxon>
        <taxon>Ecdysozoa</taxon>
        <taxon>Nematoda</taxon>
        <taxon>Chromadorea</taxon>
        <taxon>Rhabditida</taxon>
        <taxon>Tylenchina</taxon>
        <taxon>Tylenchomorpha</taxon>
        <taxon>Tylenchoidea</taxon>
        <taxon>Meloidogynidae</taxon>
        <taxon>Meloidogyninae</taxon>
        <taxon>Meloidogyne</taxon>
    </lineage>
</organism>
<reference evidence="5 6" key="1">
    <citation type="submission" date="2020-08" db="EMBL/GenBank/DDBJ databases">
        <authorList>
            <person name="Koutsovoulos G."/>
            <person name="Danchin GJ E."/>
        </authorList>
    </citation>
    <scope>NUCLEOTIDE SEQUENCE [LARGE SCALE GENOMIC DNA]</scope>
</reference>
<feature type="region of interest" description="Disordered" evidence="4">
    <location>
        <begin position="17"/>
        <end position="45"/>
    </location>
</feature>
<dbReference type="Gene3D" id="2.80.10.50">
    <property type="match status" value="1"/>
</dbReference>